<comment type="similarity">
    <text evidence="2 9">Belongs to the gluconokinase GntK/GntV family.</text>
</comment>
<dbReference type="Proteomes" id="UP001371218">
    <property type="component" value="Unassembled WGS sequence"/>
</dbReference>
<proteinExistence type="inferred from homology"/>
<keyword evidence="6 9" id="KW-0418">Kinase</keyword>
<evidence type="ECO:0000256" key="4">
    <source>
        <dbReference type="ARBA" id="ARBA00022679"/>
    </source>
</evidence>
<reference evidence="10 11" key="1">
    <citation type="submission" date="2024-04" db="EMBL/GenBank/DDBJ databases">
        <title>Novel species of the genus Ideonella isolated from streams.</title>
        <authorList>
            <person name="Lu H."/>
        </authorList>
    </citation>
    <scope>NUCLEOTIDE SEQUENCE [LARGE SCALE GENOMIC DNA]</scope>
    <source>
        <strain evidence="10 11">DXS29W</strain>
    </source>
</reference>
<comment type="caution">
    <text evidence="10">The sequence shown here is derived from an EMBL/GenBank/DDBJ whole genome shotgun (WGS) entry which is preliminary data.</text>
</comment>
<dbReference type="EMBL" id="JBBUTG010000001">
    <property type="protein sequence ID" value="MEK8029313.1"/>
    <property type="molecule type" value="Genomic_DNA"/>
</dbReference>
<dbReference type="NCBIfam" id="TIGR01313">
    <property type="entry name" value="therm_gnt_kin"/>
    <property type="match status" value="1"/>
</dbReference>
<dbReference type="CDD" id="cd02021">
    <property type="entry name" value="GntK"/>
    <property type="match status" value="1"/>
</dbReference>
<dbReference type="PANTHER" id="PTHR43442">
    <property type="entry name" value="GLUCONOKINASE-RELATED"/>
    <property type="match status" value="1"/>
</dbReference>
<keyword evidence="7 9" id="KW-0067">ATP-binding</keyword>
<dbReference type="Gene3D" id="3.40.50.300">
    <property type="entry name" value="P-loop containing nucleotide triphosphate hydrolases"/>
    <property type="match status" value="1"/>
</dbReference>
<protein>
    <recommendedName>
        <fullName evidence="3 9">Gluconokinase</fullName>
        <ecNumber evidence="3 9">2.7.1.12</ecNumber>
    </recommendedName>
</protein>
<dbReference type="SUPFAM" id="SSF52540">
    <property type="entry name" value="P-loop containing nucleoside triphosphate hydrolases"/>
    <property type="match status" value="1"/>
</dbReference>
<evidence type="ECO:0000313" key="11">
    <source>
        <dbReference type="Proteomes" id="UP001371218"/>
    </source>
</evidence>
<dbReference type="InterPro" id="IPR006001">
    <property type="entry name" value="Therm_gnt_kin"/>
</dbReference>
<evidence type="ECO:0000256" key="6">
    <source>
        <dbReference type="ARBA" id="ARBA00022777"/>
    </source>
</evidence>
<evidence type="ECO:0000256" key="5">
    <source>
        <dbReference type="ARBA" id="ARBA00022741"/>
    </source>
</evidence>
<dbReference type="PANTHER" id="PTHR43442:SF3">
    <property type="entry name" value="GLUCONOKINASE-RELATED"/>
    <property type="match status" value="1"/>
</dbReference>
<evidence type="ECO:0000256" key="9">
    <source>
        <dbReference type="RuleBase" id="RU363066"/>
    </source>
</evidence>
<comment type="catalytic activity">
    <reaction evidence="8 9">
        <text>D-gluconate + ATP = 6-phospho-D-gluconate + ADP + H(+)</text>
        <dbReference type="Rhea" id="RHEA:19433"/>
        <dbReference type="ChEBI" id="CHEBI:15378"/>
        <dbReference type="ChEBI" id="CHEBI:18391"/>
        <dbReference type="ChEBI" id="CHEBI:30616"/>
        <dbReference type="ChEBI" id="CHEBI:58759"/>
        <dbReference type="ChEBI" id="CHEBI:456216"/>
        <dbReference type="EC" id="2.7.1.12"/>
    </reaction>
</comment>
<accession>A0ABU9BIJ4</accession>
<organism evidence="10 11">
    <name type="scientific">Ideonella lacteola</name>
    <dbReference type="NCBI Taxonomy" id="2984193"/>
    <lineage>
        <taxon>Bacteria</taxon>
        <taxon>Pseudomonadati</taxon>
        <taxon>Pseudomonadota</taxon>
        <taxon>Betaproteobacteria</taxon>
        <taxon>Burkholderiales</taxon>
        <taxon>Sphaerotilaceae</taxon>
        <taxon>Ideonella</taxon>
    </lineage>
</organism>
<gene>
    <name evidence="10" type="ORF">AACH06_00650</name>
</gene>
<dbReference type="EC" id="2.7.1.12" evidence="3 9"/>
<dbReference type="InterPro" id="IPR027417">
    <property type="entry name" value="P-loop_NTPase"/>
</dbReference>
<evidence type="ECO:0000256" key="2">
    <source>
        <dbReference type="ARBA" id="ARBA00008420"/>
    </source>
</evidence>
<evidence type="ECO:0000256" key="8">
    <source>
        <dbReference type="ARBA" id="ARBA00048090"/>
    </source>
</evidence>
<keyword evidence="4 9" id="KW-0808">Transferase</keyword>
<evidence type="ECO:0000256" key="1">
    <source>
        <dbReference type="ARBA" id="ARBA00004761"/>
    </source>
</evidence>
<dbReference type="Pfam" id="PF13671">
    <property type="entry name" value="AAA_33"/>
    <property type="match status" value="1"/>
</dbReference>
<evidence type="ECO:0000256" key="7">
    <source>
        <dbReference type="ARBA" id="ARBA00022840"/>
    </source>
</evidence>
<comment type="pathway">
    <text evidence="1">Carbohydrate acid metabolism.</text>
</comment>
<evidence type="ECO:0000313" key="10">
    <source>
        <dbReference type="EMBL" id="MEK8029313.1"/>
    </source>
</evidence>
<evidence type="ECO:0000256" key="3">
    <source>
        <dbReference type="ARBA" id="ARBA00012054"/>
    </source>
</evidence>
<name>A0ABU9BIJ4_9BURK</name>
<keyword evidence="5 9" id="KW-0547">Nucleotide-binding</keyword>
<sequence length="173" mass="18605">MNHSLVVMGVSGCGKSSLGAGLAGLLKARFVEGDAHHSSTNRAKMSQGIALTDADRDGWLHALADELGRQPLPVVLTCSSLKRAYRDRLRRASPGLHFVFLDIPREAALQRVSARGAAHFFSASLVDNQFATLERPDGEPGVLRLDAELPLPQLQDAVCQWLDAEQAPSAETP</sequence>
<keyword evidence="11" id="KW-1185">Reference proteome</keyword>
<dbReference type="GO" id="GO:0046316">
    <property type="term" value="F:gluconokinase activity"/>
    <property type="evidence" value="ECO:0007669"/>
    <property type="project" value="UniProtKB-EC"/>
</dbReference>
<dbReference type="RefSeq" id="WP_341423655.1">
    <property type="nucleotide sequence ID" value="NZ_JBBUTG010000001.1"/>
</dbReference>